<evidence type="ECO:0000256" key="3">
    <source>
        <dbReference type="ARBA" id="ARBA00022679"/>
    </source>
</evidence>
<evidence type="ECO:0000256" key="2">
    <source>
        <dbReference type="ARBA" id="ARBA00022527"/>
    </source>
</evidence>
<evidence type="ECO:0000256" key="1">
    <source>
        <dbReference type="ARBA" id="ARBA00006485"/>
    </source>
</evidence>
<feature type="domain" description="Protein kinase" evidence="7">
    <location>
        <begin position="1"/>
        <end position="315"/>
    </location>
</feature>
<dbReference type="EnsemblProtists" id="EKX45351">
    <property type="protein sequence ID" value="EKX45351"/>
    <property type="gene ID" value="GUITHDRAFT_138933"/>
</dbReference>
<dbReference type="Pfam" id="PF00069">
    <property type="entry name" value="Pkinase"/>
    <property type="match status" value="1"/>
</dbReference>
<accession>L1JA12</accession>
<dbReference type="PROSITE" id="PS50011">
    <property type="entry name" value="PROTEIN_KINASE_DOM"/>
    <property type="match status" value="1"/>
</dbReference>
<organism evidence="8">
    <name type="scientific">Guillardia theta (strain CCMP2712)</name>
    <name type="common">Cryptophyte</name>
    <dbReference type="NCBI Taxonomy" id="905079"/>
    <lineage>
        <taxon>Eukaryota</taxon>
        <taxon>Cryptophyceae</taxon>
        <taxon>Pyrenomonadales</taxon>
        <taxon>Geminigeraceae</taxon>
        <taxon>Guillardia</taxon>
    </lineage>
</organism>
<dbReference type="STRING" id="905079.L1JA12"/>
<dbReference type="SMART" id="SM00220">
    <property type="entry name" value="S_TKc"/>
    <property type="match status" value="1"/>
</dbReference>
<evidence type="ECO:0000313" key="10">
    <source>
        <dbReference type="Proteomes" id="UP000011087"/>
    </source>
</evidence>
<protein>
    <recommendedName>
        <fullName evidence="7">Protein kinase domain-containing protein</fullName>
    </recommendedName>
</protein>
<dbReference type="Gene3D" id="3.30.200.20">
    <property type="entry name" value="Phosphorylase Kinase, domain 1"/>
    <property type="match status" value="1"/>
</dbReference>
<dbReference type="Gene3D" id="1.10.510.10">
    <property type="entry name" value="Transferase(Phosphotransferase) domain 1"/>
    <property type="match status" value="1"/>
</dbReference>
<dbReference type="RefSeq" id="XP_005832331.1">
    <property type="nucleotide sequence ID" value="XM_005832274.1"/>
</dbReference>
<dbReference type="FunFam" id="1.10.510.10:FF:000624">
    <property type="entry name" value="Mitogen-activated protein kinase"/>
    <property type="match status" value="1"/>
</dbReference>
<dbReference type="GO" id="GO:0004674">
    <property type="term" value="F:protein serine/threonine kinase activity"/>
    <property type="evidence" value="ECO:0007669"/>
    <property type="project" value="UniProtKB-KW"/>
</dbReference>
<dbReference type="GO" id="GO:0005524">
    <property type="term" value="F:ATP binding"/>
    <property type="evidence" value="ECO:0007669"/>
    <property type="project" value="UniProtKB-KW"/>
</dbReference>
<evidence type="ECO:0000256" key="5">
    <source>
        <dbReference type="ARBA" id="ARBA00022777"/>
    </source>
</evidence>
<dbReference type="PANTHER" id="PTHR24056">
    <property type="entry name" value="CELL DIVISION PROTEIN KINASE"/>
    <property type="match status" value="1"/>
</dbReference>
<dbReference type="Proteomes" id="UP000011087">
    <property type="component" value="Unassembled WGS sequence"/>
</dbReference>
<dbReference type="KEGG" id="gtt:GUITHDRAFT_138933"/>
<dbReference type="EMBL" id="JH992999">
    <property type="protein sequence ID" value="EKX45351.1"/>
    <property type="molecule type" value="Genomic_DNA"/>
</dbReference>
<evidence type="ECO:0000259" key="7">
    <source>
        <dbReference type="PROSITE" id="PS50011"/>
    </source>
</evidence>
<keyword evidence="10" id="KW-1185">Reference proteome</keyword>
<dbReference type="PaxDb" id="55529-EKX45351"/>
<dbReference type="OrthoDB" id="204883at2759"/>
<comment type="similarity">
    <text evidence="1">Belongs to the protein kinase superfamily. CMGC Ser/Thr protein kinase family. CDC2/CDKX subfamily.</text>
</comment>
<dbReference type="GO" id="GO:0005634">
    <property type="term" value="C:nucleus"/>
    <property type="evidence" value="ECO:0007669"/>
    <property type="project" value="TreeGrafter"/>
</dbReference>
<keyword evidence="2" id="KW-0723">Serine/threonine-protein kinase</keyword>
<dbReference type="HOGENOM" id="CLU_843195_0_0_1"/>
<dbReference type="GeneID" id="17302069"/>
<keyword evidence="5" id="KW-0418">Kinase</keyword>
<gene>
    <name evidence="8" type="ORF">GUITHDRAFT_138933</name>
</gene>
<keyword evidence="3" id="KW-0808">Transferase</keyword>
<dbReference type="AlphaFoldDB" id="L1JA12"/>
<dbReference type="InterPro" id="IPR008271">
    <property type="entry name" value="Ser/Thr_kinase_AS"/>
</dbReference>
<keyword evidence="6" id="KW-0067">ATP-binding</keyword>
<name>L1JA12_GUITC</name>
<proteinExistence type="inferred from homology"/>
<dbReference type="OMA" id="EPRSGMW"/>
<sequence length="330" mass="37051">MNKKVVVKAVHNHPKFRPVTKSSNKSSVPRQADAAPYNSCCAFFLQAFRNELCTLESLGSHPNIVKLLGRSSDCTSIVLEMAENDLHTIISTRGSQLDLSSIKRWSQNILEGVAYLHNMGVTHTDLKPENVLISPDKVAKICDFGIAQRGIPGGSWFVASEITTLWYRAPELLMGARTFDQMVDLWAVGCILVEMLYGKPLFKGQLNTVCKCPEATHRNFNSDQLAKIFAIAGSPKTFEGLECVNHFQSWPKYARRIDEIVYSLHKNKRVVRDIKNQGSKQEPSGSDWVEVISGLLRLNPRERYSARHALTKRLFGQQAAKFFMKLQGIA</sequence>
<keyword evidence="4" id="KW-0547">Nucleotide-binding</keyword>
<dbReference type="InterPro" id="IPR011009">
    <property type="entry name" value="Kinase-like_dom_sf"/>
</dbReference>
<evidence type="ECO:0000256" key="4">
    <source>
        <dbReference type="ARBA" id="ARBA00022741"/>
    </source>
</evidence>
<reference evidence="9" key="3">
    <citation type="submission" date="2015-06" db="UniProtKB">
        <authorList>
            <consortium name="EnsemblProtists"/>
        </authorList>
    </citation>
    <scope>IDENTIFICATION</scope>
</reference>
<dbReference type="PROSITE" id="PS00108">
    <property type="entry name" value="PROTEIN_KINASE_ST"/>
    <property type="match status" value="1"/>
</dbReference>
<dbReference type="InterPro" id="IPR050108">
    <property type="entry name" value="CDK"/>
</dbReference>
<dbReference type="eggNOG" id="KOG0594">
    <property type="taxonomic scope" value="Eukaryota"/>
</dbReference>
<evidence type="ECO:0000313" key="9">
    <source>
        <dbReference type="EnsemblProtists" id="EKX45351"/>
    </source>
</evidence>
<evidence type="ECO:0000256" key="6">
    <source>
        <dbReference type="ARBA" id="ARBA00022840"/>
    </source>
</evidence>
<reference evidence="10" key="2">
    <citation type="submission" date="2012-11" db="EMBL/GenBank/DDBJ databases">
        <authorList>
            <person name="Kuo A."/>
            <person name="Curtis B.A."/>
            <person name="Tanifuji G."/>
            <person name="Burki F."/>
            <person name="Gruber A."/>
            <person name="Irimia M."/>
            <person name="Maruyama S."/>
            <person name="Arias M.C."/>
            <person name="Ball S.G."/>
            <person name="Gile G.H."/>
            <person name="Hirakawa Y."/>
            <person name="Hopkins J.F."/>
            <person name="Rensing S.A."/>
            <person name="Schmutz J."/>
            <person name="Symeonidi A."/>
            <person name="Elias M."/>
            <person name="Eveleigh R.J."/>
            <person name="Herman E.K."/>
            <person name="Klute M.J."/>
            <person name="Nakayama T."/>
            <person name="Obornik M."/>
            <person name="Reyes-Prieto A."/>
            <person name="Armbrust E.V."/>
            <person name="Aves S.J."/>
            <person name="Beiko R.G."/>
            <person name="Coutinho P."/>
            <person name="Dacks J.B."/>
            <person name="Durnford D.G."/>
            <person name="Fast N.M."/>
            <person name="Green B.R."/>
            <person name="Grisdale C."/>
            <person name="Hempe F."/>
            <person name="Henrissat B."/>
            <person name="Hoppner M.P."/>
            <person name="Ishida K.-I."/>
            <person name="Kim E."/>
            <person name="Koreny L."/>
            <person name="Kroth P.G."/>
            <person name="Liu Y."/>
            <person name="Malik S.-B."/>
            <person name="Maier U.G."/>
            <person name="McRose D."/>
            <person name="Mock T."/>
            <person name="Neilson J.A."/>
            <person name="Onodera N.T."/>
            <person name="Poole A.M."/>
            <person name="Pritham E.J."/>
            <person name="Richards T.A."/>
            <person name="Rocap G."/>
            <person name="Roy S.W."/>
            <person name="Sarai C."/>
            <person name="Schaack S."/>
            <person name="Shirato S."/>
            <person name="Slamovits C.H."/>
            <person name="Spencer D.F."/>
            <person name="Suzuki S."/>
            <person name="Worden A.Z."/>
            <person name="Zauner S."/>
            <person name="Barry K."/>
            <person name="Bell C."/>
            <person name="Bharti A.K."/>
            <person name="Crow J.A."/>
            <person name="Grimwood J."/>
            <person name="Kramer R."/>
            <person name="Lindquist E."/>
            <person name="Lucas S."/>
            <person name="Salamov A."/>
            <person name="McFadden G.I."/>
            <person name="Lane C.E."/>
            <person name="Keeling P.J."/>
            <person name="Gray M.W."/>
            <person name="Grigoriev I.V."/>
            <person name="Archibald J.M."/>
        </authorList>
    </citation>
    <scope>NUCLEOTIDE SEQUENCE</scope>
    <source>
        <strain evidence="10">CCMP2712</strain>
    </source>
</reference>
<reference evidence="8 10" key="1">
    <citation type="journal article" date="2012" name="Nature">
        <title>Algal genomes reveal evolutionary mosaicism and the fate of nucleomorphs.</title>
        <authorList>
            <consortium name="DOE Joint Genome Institute"/>
            <person name="Curtis B.A."/>
            <person name="Tanifuji G."/>
            <person name="Burki F."/>
            <person name="Gruber A."/>
            <person name="Irimia M."/>
            <person name="Maruyama S."/>
            <person name="Arias M.C."/>
            <person name="Ball S.G."/>
            <person name="Gile G.H."/>
            <person name="Hirakawa Y."/>
            <person name="Hopkins J.F."/>
            <person name="Kuo A."/>
            <person name="Rensing S.A."/>
            <person name="Schmutz J."/>
            <person name="Symeonidi A."/>
            <person name="Elias M."/>
            <person name="Eveleigh R.J."/>
            <person name="Herman E.K."/>
            <person name="Klute M.J."/>
            <person name="Nakayama T."/>
            <person name="Obornik M."/>
            <person name="Reyes-Prieto A."/>
            <person name="Armbrust E.V."/>
            <person name="Aves S.J."/>
            <person name="Beiko R.G."/>
            <person name="Coutinho P."/>
            <person name="Dacks J.B."/>
            <person name="Durnford D.G."/>
            <person name="Fast N.M."/>
            <person name="Green B.R."/>
            <person name="Grisdale C.J."/>
            <person name="Hempel F."/>
            <person name="Henrissat B."/>
            <person name="Hoppner M.P."/>
            <person name="Ishida K."/>
            <person name="Kim E."/>
            <person name="Koreny L."/>
            <person name="Kroth P.G."/>
            <person name="Liu Y."/>
            <person name="Malik S.B."/>
            <person name="Maier U.G."/>
            <person name="McRose D."/>
            <person name="Mock T."/>
            <person name="Neilson J.A."/>
            <person name="Onodera N.T."/>
            <person name="Poole A.M."/>
            <person name="Pritham E.J."/>
            <person name="Richards T.A."/>
            <person name="Rocap G."/>
            <person name="Roy S.W."/>
            <person name="Sarai C."/>
            <person name="Schaack S."/>
            <person name="Shirato S."/>
            <person name="Slamovits C.H."/>
            <person name="Spencer D.F."/>
            <person name="Suzuki S."/>
            <person name="Worden A.Z."/>
            <person name="Zauner S."/>
            <person name="Barry K."/>
            <person name="Bell C."/>
            <person name="Bharti A.K."/>
            <person name="Crow J.A."/>
            <person name="Grimwood J."/>
            <person name="Kramer R."/>
            <person name="Lindquist E."/>
            <person name="Lucas S."/>
            <person name="Salamov A."/>
            <person name="McFadden G.I."/>
            <person name="Lane C.E."/>
            <person name="Keeling P.J."/>
            <person name="Gray M.W."/>
            <person name="Grigoriev I.V."/>
            <person name="Archibald J.M."/>
        </authorList>
    </citation>
    <scope>NUCLEOTIDE SEQUENCE</scope>
    <source>
        <strain evidence="8 10">CCMP2712</strain>
    </source>
</reference>
<dbReference type="InterPro" id="IPR000719">
    <property type="entry name" value="Prot_kinase_dom"/>
</dbReference>
<dbReference type="SUPFAM" id="SSF56112">
    <property type="entry name" value="Protein kinase-like (PK-like)"/>
    <property type="match status" value="1"/>
</dbReference>
<evidence type="ECO:0000313" key="8">
    <source>
        <dbReference type="EMBL" id="EKX45351.1"/>
    </source>
</evidence>